<dbReference type="Proteomes" id="UP000046187">
    <property type="component" value="Unassembled WGS sequence"/>
</dbReference>
<dbReference type="EMBL" id="CXOI01000006">
    <property type="protein sequence ID" value="CTP82892.1"/>
    <property type="molecule type" value="Genomic_DNA"/>
</dbReference>
<evidence type="ECO:0000313" key="1">
    <source>
        <dbReference type="EMBL" id="CTP82892.1"/>
    </source>
</evidence>
<dbReference type="InterPro" id="IPR036249">
    <property type="entry name" value="Thioredoxin-like_sf"/>
</dbReference>
<name>A0A0K2ZDN5_9XANT</name>
<evidence type="ECO:0000313" key="2">
    <source>
        <dbReference type="Proteomes" id="UP000046187"/>
    </source>
</evidence>
<reference evidence="2" key="1">
    <citation type="submission" date="2015-07" db="EMBL/GenBank/DDBJ databases">
        <authorList>
            <person name="Wibberg D."/>
        </authorList>
    </citation>
    <scope>NUCLEOTIDE SEQUENCE [LARGE SCALE GENOMIC DNA]</scope>
</reference>
<accession>A0A0K2ZDN5</accession>
<dbReference type="SUPFAM" id="SSF52833">
    <property type="entry name" value="Thioredoxin-like"/>
    <property type="match status" value="1"/>
</dbReference>
<protein>
    <recommendedName>
        <fullName evidence="3">Thioredoxin domain-containing protein</fullName>
    </recommendedName>
</protein>
<dbReference type="RefSeq" id="WP_053834068.1">
    <property type="nucleotide sequence ID" value="NZ_CXOI01000006.1"/>
</dbReference>
<gene>
    <name evidence="1" type="ORF">XTALMG727_0438</name>
</gene>
<proteinExistence type="predicted"/>
<keyword evidence="2" id="KW-1185">Reference proteome</keyword>
<sequence>MNASPSAPRQATARGRWTLIALFALFFGSMLVAGALRFSGWQPPGSRNHGELLQPPADLRALQPRRDDGSVYAWQPQQRLWRIALAPPRDCTTACEALARDLDKVWQLFGHDADHVQILWIGTPSATVRALPQLRVLRADAALLTALPRVHDAAGVPVYVIDPNGFVVLRYAPGFDPAGLRADMSKLLKLL</sequence>
<dbReference type="AlphaFoldDB" id="A0A0K2ZDN5"/>
<organism evidence="1 2">
    <name type="scientific">Xanthomonas graminis pv. arrhenatheri LMG 727</name>
    <dbReference type="NCBI Taxonomy" id="1195923"/>
    <lineage>
        <taxon>Bacteria</taxon>
        <taxon>Pseudomonadati</taxon>
        <taxon>Pseudomonadota</taxon>
        <taxon>Gammaproteobacteria</taxon>
        <taxon>Lysobacterales</taxon>
        <taxon>Lysobacteraceae</taxon>
        <taxon>Xanthomonas</taxon>
        <taxon>Xanthomonas translucens group</taxon>
        <taxon>Xanthomonas graminis</taxon>
    </lineage>
</organism>
<evidence type="ECO:0008006" key="3">
    <source>
        <dbReference type="Google" id="ProtNLM"/>
    </source>
</evidence>